<name>S9QQA9_9RHOB</name>
<organism evidence="2 3">
    <name type="scientific">Salipiger mucosus DSM 16094</name>
    <dbReference type="NCBI Taxonomy" id="1123237"/>
    <lineage>
        <taxon>Bacteria</taxon>
        <taxon>Pseudomonadati</taxon>
        <taxon>Pseudomonadota</taxon>
        <taxon>Alphaproteobacteria</taxon>
        <taxon>Rhodobacterales</taxon>
        <taxon>Roseobacteraceae</taxon>
        <taxon>Salipiger</taxon>
    </lineage>
</organism>
<proteinExistence type="predicted"/>
<evidence type="ECO:0000313" key="3">
    <source>
        <dbReference type="Proteomes" id="UP000015347"/>
    </source>
</evidence>
<dbReference type="OrthoDB" id="5959103at2"/>
<keyword evidence="3" id="KW-1185">Reference proteome</keyword>
<protein>
    <recommendedName>
        <fullName evidence="4">Tryptophan synthase subunit beta</fullName>
    </recommendedName>
</protein>
<sequence>MHDKEHRRLTRQIDALGRKMPILKRPSQALMRRGWGAVRLPFSALMIVGGLLSFLPVLGIWMLPLGLLFLAFDVPILRKPMSGSFIRARRWGGQRIRAFKRRRLRK</sequence>
<keyword evidence="1" id="KW-1133">Transmembrane helix</keyword>
<reference evidence="3" key="1">
    <citation type="journal article" date="2014" name="Stand. Genomic Sci.">
        <title>Genome sequence of the exopolysaccharide-producing Salipiger mucosus type strain (DSM 16094(T)), a moderately halophilic member of the Roseobacter clade.</title>
        <authorList>
            <person name="Riedel T."/>
            <person name="Spring S."/>
            <person name="Fiebig A."/>
            <person name="Petersen J."/>
            <person name="Kyrpides N.C."/>
            <person name="Goker M."/>
            <person name="Klenk H.P."/>
        </authorList>
    </citation>
    <scope>NUCLEOTIDE SEQUENCE [LARGE SCALE GENOMIC DNA]</scope>
    <source>
        <strain evidence="3">DSM 16094</strain>
    </source>
</reference>
<dbReference type="RefSeq" id="WP_020043435.1">
    <property type="nucleotide sequence ID" value="NZ_KE557274.1"/>
</dbReference>
<dbReference type="EMBL" id="APVH01000015">
    <property type="protein sequence ID" value="EPX83576.1"/>
    <property type="molecule type" value="Genomic_DNA"/>
</dbReference>
<comment type="caution">
    <text evidence="2">The sequence shown here is derived from an EMBL/GenBank/DDBJ whole genome shotgun (WGS) entry which is preliminary data.</text>
</comment>
<dbReference type="Proteomes" id="UP000015347">
    <property type="component" value="Unassembled WGS sequence"/>
</dbReference>
<evidence type="ECO:0000256" key="1">
    <source>
        <dbReference type="SAM" id="Phobius"/>
    </source>
</evidence>
<accession>S9QQA9</accession>
<gene>
    <name evidence="2" type="ORF">Salmuc_02184</name>
</gene>
<dbReference type="HOGENOM" id="CLU_145985_1_0_5"/>
<dbReference type="AlphaFoldDB" id="S9QQA9"/>
<evidence type="ECO:0008006" key="4">
    <source>
        <dbReference type="Google" id="ProtNLM"/>
    </source>
</evidence>
<dbReference type="STRING" id="1123237.Salmuc_02184"/>
<feature type="transmembrane region" description="Helical" evidence="1">
    <location>
        <begin position="34"/>
        <end position="52"/>
    </location>
</feature>
<keyword evidence="1" id="KW-0472">Membrane</keyword>
<evidence type="ECO:0000313" key="2">
    <source>
        <dbReference type="EMBL" id="EPX83576.1"/>
    </source>
</evidence>
<keyword evidence="1" id="KW-0812">Transmembrane</keyword>